<evidence type="ECO:0000313" key="1">
    <source>
        <dbReference type="EMBL" id="QHB40934.1"/>
    </source>
</evidence>
<accession>A0A6B9LUY8</accession>
<evidence type="ECO:0000313" key="2">
    <source>
        <dbReference type="Proteomes" id="UP000464671"/>
    </source>
</evidence>
<reference evidence="1 2" key="1">
    <citation type="journal article" date="2020" name="Viruses">
        <title>Diversity and Host Interactions Among Virulent and Temperate Baltic Sea Flavobacterium Phages.</title>
        <authorList>
            <person name="Nilsson E."/>
            <person name="Bayfield O.W."/>
            <person name="Lundin D."/>
            <person name="Antson A.A."/>
            <person name="Holmfeldt K."/>
        </authorList>
    </citation>
    <scope>NUCLEOTIDE SEQUENCE [LARGE SCALE GENOMIC DNA]</scope>
</reference>
<gene>
    <name evidence="1" type="ORF">tant81_gp003</name>
</gene>
<dbReference type="Proteomes" id="UP000464671">
    <property type="component" value="Segment"/>
</dbReference>
<protein>
    <submittedName>
        <fullName evidence="1">Uncharacterized protein</fullName>
    </submittedName>
</protein>
<name>A0A6B9LUY8_9CAUD</name>
<organism evidence="1 2">
    <name type="scientific">Flavobacterium phage vB_FspS_tant8-1</name>
    <dbReference type="NCBI Taxonomy" id="2686278"/>
    <lineage>
        <taxon>Viruses</taxon>
        <taxon>Duplodnaviria</taxon>
        <taxon>Heunggongvirae</taxon>
        <taxon>Uroviricota</taxon>
        <taxon>Caudoviricetes</taxon>
        <taxon>Tantvirus</taxon>
        <taxon>Tantvirus tant</taxon>
    </lineage>
</organism>
<keyword evidence="2" id="KW-1185">Reference proteome</keyword>
<sequence>MNKFEYTTTKSNGQWIANLFEIRNSKKILKDTITKDSFSELMIEIGSRTWVDMVNKNE</sequence>
<proteinExistence type="predicted"/>
<dbReference type="EMBL" id="MN812239">
    <property type="protein sequence ID" value="QHB40934.1"/>
    <property type="molecule type" value="Genomic_DNA"/>
</dbReference>